<dbReference type="PIRSF" id="PIRSF018968">
    <property type="entry name" value="ABC_permease_BceB"/>
    <property type="match status" value="1"/>
</dbReference>
<evidence type="ECO:0000256" key="1">
    <source>
        <dbReference type="ARBA" id="ARBA00004651"/>
    </source>
</evidence>
<dbReference type="Proteomes" id="UP001299068">
    <property type="component" value="Unassembled WGS sequence"/>
</dbReference>
<dbReference type="InterPro" id="IPR003838">
    <property type="entry name" value="ABC3_permease_C"/>
</dbReference>
<keyword evidence="5 6" id="KW-0472">Membrane</keyword>
<evidence type="ECO:0000256" key="4">
    <source>
        <dbReference type="ARBA" id="ARBA00022989"/>
    </source>
</evidence>
<organism evidence="8 9">
    <name type="scientific">Clostridium sardiniense</name>
    <name type="common">Clostridium absonum</name>
    <dbReference type="NCBI Taxonomy" id="29369"/>
    <lineage>
        <taxon>Bacteria</taxon>
        <taxon>Bacillati</taxon>
        <taxon>Bacillota</taxon>
        <taxon>Clostridia</taxon>
        <taxon>Eubacteriales</taxon>
        <taxon>Clostridiaceae</taxon>
        <taxon>Clostridium</taxon>
    </lineage>
</organism>
<feature type="transmembrane region" description="Helical" evidence="6">
    <location>
        <begin position="55"/>
        <end position="82"/>
    </location>
</feature>
<feature type="transmembrane region" description="Helical" evidence="6">
    <location>
        <begin position="201"/>
        <end position="219"/>
    </location>
</feature>
<accession>A0ABS7L0X2</accession>
<comment type="similarity">
    <text evidence="6">Belongs to the ABC-4 integral membrane protein family.</text>
</comment>
<sequence length="606" mass="69031">MLLKLSMSGVKSKFKDYLVLLFGLVMAISIFYMFQTLALNEEFVKSNSIISSIMAVFQIGSVLLAIITVFYIIYANSFLLLLRQKEFGMYMMLGAKKKKVTLIMFIETLVIGVVSLIVGIIIGAILSKIISYILMTQLNFEGGKYYPFYMPSISITCIFFMILFLIAAIFNSIKLFKSSVLQLLHAEDQADNVKVKPMNSVVKAILAIILLVIGYAAIINIKVTMIAGLFIGMITITAGTYLLFMAFVPILIDTLLKNKHIKEKGLNVFTLSQLSFRVKELTKVLATVAMLIALSAGAISSGMAFKNNAKFIAEDSEYYDVVLNNPTSQENSILSKLGTKEKLEYRYKKDKEFIYYLSNDLLKNKPNILERDMMGNITYSGKVKSELTVNNGIYDKSKKDNQWLDFFYSIKNRYTDSDLKTKVVDEKKFNSITGNVNKAVVIKTNDFIKDLDNFKKIDDIERLRYNTNEINSKYEFYTQYYAMTSGMVFMGLFLGVAFLGMMASCLMFKILTGASKDIKRYEMLRKIGVRKKLLIKSIYKEILFIYAISAIVGIAHVLIGMQMFKIFLVHPYYHIWVSLSVFGVIYLLYYFITVQLYKGIVLPKKK</sequence>
<feature type="transmembrane region" description="Helical" evidence="6">
    <location>
        <begin position="573"/>
        <end position="597"/>
    </location>
</feature>
<evidence type="ECO:0000256" key="3">
    <source>
        <dbReference type="ARBA" id="ARBA00022692"/>
    </source>
</evidence>
<keyword evidence="2 6" id="KW-1003">Cell membrane</keyword>
<feature type="transmembrane region" description="Helical" evidence="6">
    <location>
        <begin position="542"/>
        <end position="561"/>
    </location>
</feature>
<feature type="transmembrane region" description="Helical" evidence="6">
    <location>
        <begin position="487"/>
        <end position="511"/>
    </location>
</feature>
<keyword evidence="6" id="KW-0813">Transport</keyword>
<name>A0ABS7L0X2_CLOSR</name>
<dbReference type="Pfam" id="PF02687">
    <property type="entry name" value="FtsX"/>
    <property type="match status" value="1"/>
</dbReference>
<evidence type="ECO:0000313" key="9">
    <source>
        <dbReference type="Proteomes" id="UP001299068"/>
    </source>
</evidence>
<feature type="transmembrane region" description="Helical" evidence="6">
    <location>
        <begin position="225"/>
        <end position="252"/>
    </location>
</feature>
<keyword evidence="9" id="KW-1185">Reference proteome</keyword>
<evidence type="ECO:0000256" key="6">
    <source>
        <dbReference type="PIRNR" id="PIRNR018968"/>
    </source>
</evidence>
<feature type="transmembrane region" description="Helical" evidence="6">
    <location>
        <begin position="146"/>
        <end position="170"/>
    </location>
</feature>
<evidence type="ECO:0000313" key="8">
    <source>
        <dbReference type="EMBL" id="MBY0756679.1"/>
    </source>
</evidence>
<feature type="transmembrane region" description="Helical" evidence="6">
    <location>
        <begin position="102"/>
        <end position="126"/>
    </location>
</feature>
<dbReference type="PANTHER" id="PTHR46795:SF3">
    <property type="entry name" value="ABC TRANSPORTER PERMEASE"/>
    <property type="match status" value="1"/>
</dbReference>
<feature type="domain" description="ABC3 transporter permease C-terminal" evidence="7">
    <location>
        <begin position="60"/>
        <end position="177"/>
    </location>
</feature>
<dbReference type="InterPro" id="IPR027022">
    <property type="entry name" value="ABC_permease_BceB-typ"/>
</dbReference>
<evidence type="ECO:0000256" key="2">
    <source>
        <dbReference type="ARBA" id="ARBA00022475"/>
    </source>
</evidence>
<proteinExistence type="inferred from homology"/>
<evidence type="ECO:0000259" key="7">
    <source>
        <dbReference type="Pfam" id="PF02687"/>
    </source>
</evidence>
<protein>
    <submittedName>
        <fullName evidence="8">ABC transporter permease</fullName>
    </submittedName>
</protein>
<feature type="transmembrane region" description="Helical" evidence="6">
    <location>
        <begin position="284"/>
        <end position="305"/>
    </location>
</feature>
<feature type="transmembrane region" description="Helical" evidence="6">
    <location>
        <begin position="17"/>
        <end position="35"/>
    </location>
</feature>
<dbReference type="RefSeq" id="WP_221861906.1">
    <property type="nucleotide sequence ID" value="NZ_JAIKTU010000012.1"/>
</dbReference>
<gene>
    <name evidence="8" type="ORF">K5V21_14615</name>
</gene>
<keyword evidence="4 6" id="KW-1133">Transmembrane helix</keyword>
<dbReference type="PANTHER" id="PTHR46795">
    <property type="entry name" value="ABC TRANSPORTER PERMEASE-RELATED-RELATED"/>
    <property type="match status" value="1"/>
</dbReference>
<comment type="subcellular location">
    <subcellularLocation>
        <location evidence="1 6">Cell membrane</location>
        <topology evidence="1 6">Multi-pass membrane protein</topology>
    </subcellularLocation>
</comment>
<evidence type="ECO:0000256" key="5">
    <source>
        <dbReference type="ARBA" id="ARBA00023136"/>
    </source>
</evidence>
<dbReference type="EMBL" id="JAIKTU010000012">
    <property type="protein sequence ID" value="MBY0756679.1"/>
    <property type="molecule type" value="Genomic_DNA"/>
</dbReference>
<reference evidence="8 9" key="1">
    <citation type="journal article" date="2021" name="Cell Host Microbe">
        <title>in vivo commensal control of Clostridioides difficile virulence.</title>
        <authorList>
            <person name="Girinathan B.P."/>
            <person name="Dibenedetto N."/>
            <person name="Worley J.N."/>
            <person name="Peltier J."/>
            <person name="Arrieta-Ortiz M.L."/>
            <person name="Rupa Christinal Immanuel S."/>
            <person name="Lavin R."/>
            <person name="Delaney M.L."/>
            <person name="Cummins C."/>
            <person name="Hoffmann M."/>
            <person name="Luo Y."/>
            <person name="Gonzalez-Escalona N."/>
            <person name="Allard M."/>
            <person name="Onderdonk A.B."/>
            <person name="Gerber G.K."/>
            <person name="Sonenshein A.L."/>
            <person name="Baliga N."/>
            <person name="Dupuy B."/>
            <person name="Bry L."/>
        </authorList>
    </citation>
    <scope>NUCLEOTIDE SEQUENCE [LARGE SCALE GENOMIC DNA]</scope>
    <source>
        <strain evidence="8 9">DSM 599</strain>
    </source>
</reference>
<comment type="caution">
    <text evidence="8">The sequence shown here is derived from an EMBL/GenBank/DDBJ whole genome shotgun (WGS) entry which is preliminary data.</text>
</comment>
<keyword evidence="3 6" id="KW-0812">Transmembrane</keyword>
<dbReference type="InterPro" id="IPR052536">
    <property type="entry name" value="ABC-4_Integral_Memb_Prot"/>
</dbReference>